<name>A0A1M6NMT0_9CLOT</name>
<evidence type="ECO:0000313" key="2">
    <source>
        <dbReference type="Proteomes" id="UP000184310"/>
    </source>
</evidence>
<evidence type="ECO:0000313" key="1">
    <source>
        <dbReference type="EMBL" id="SHJ97057.1"/>
    </source>
</evidence>
<sequence length="58" mass="6996">MKLKSEMIKKVNCYYIEYESMLEKGVFNVRSEEFLSLFEVIKNAEKSTNQKINWIIEE</sequence>
<reference evidence="1 2" key="1">
    <citation type="submission" date="2016-11" db="EMBL/GenBank/DDBJ databases">
        <authorList>
            <person name="Jaros S."/>
            <person name="Januszkiewicz K."/>
            <person name="Wedrychowicz H."/>
        </authorList>
    </citation>
    <scope>NUCLEOTIDE SEQUENCE [LARGE SCALE GENOMIC DNA]</scope>
    <source>
        <strain evidence="1 2">DSM 21758</strain>
    </source>
</reference>
<dbReference type="AlphaFoldDB" id="A0A1M6NMT0"/>
<dbReference type="STRING" id="1121302.SAMN02745163_02956"/>
<proteinExistence type="predicted"/>
<dbReference type="EMBL" id="FQZB01000012">
    <property type="protein sequence ID" value="SHJ97057.1"/>
    <property type="molecule type" value="Genomic_DNA"/>
</dbReference>
<accession>A0A1M6NMT0</accession>
<keyword evidence="2" id="KW-1185">Reference proteome</keyword>
<dbReference type="Proteomes" id="UP000184310">
    <property type="component" value="Unassembled WGS sequence"/>
</dbReference>
<organism evidence="1 2">
    <name type="scientific">Clostridium cavendishii DSM 21758</name>
    <dbReference type="NCBI Taxonomy" id="1121302"/>
    <lineage>
        <taxon>Bacteria</taxon>
        <taxon>Bacillati</taxon>
        <taxon>Bacillota</taxon>
        <taxon>Clostridia</taxon>
        <taxon>Eubacteriales</taxon>
        <taxon>Clostridiaceae</taxon>
        <taxon>Clostridium</taxon>
    </lineage>
</organism>
<dbReference type="OrthoDB" id="8780690at2"/>
<dbReference type="RefSeq" id="WP_159433257.1">
    <property type="nucleotide sequence ID" value="NZ_FQZB01000012.1"/>
</dbReference>
<gene>
    <name evidence="1" type="ORF">SAMN02745163_02956</name>
</gene>
<protein>
    <submittedName>
        <fullName evidence="1">Uncharacterized protein</fullName>
    </submittedName>
</protein>